<dbReference type="HAMAP" id="MF_01217">
    <property type="entry name" value="Acyl_carrier"/>
    <property type="match status" value="1"/>
</dbReference>
<comment type="subcellular location">
    <subcellularLocation>
        <location evidence="3">Cytoplasm</location>
    </subcellularLocation>
</comment>
<keyword evidence="3" id="KW-0444">Lipid biosynthesis</keyword>
<keyword evidence="1 3" id="KW-0596">Phosphopantetheine</keyword>
<accession>A0ABU1BMG9</accession>
<sequence length="98" mass="10677">MSTLERLQKILMAHYPLQKESITPSAKLEQLDIDSLGVMELFFAIEDEFGISVPNDKRSMQTVGDLVDYIDELLSANGSSAVPGKSAVAAQNPQRAVP</sequence>
<comment type="similarity">
    <text evidence="3">Belongs to the acyl carrier protein (ACP) family.</text>
</comment>
<comment type="PTM">
    <text evidence="3">4'-phosphopantetheine is transferred from CoA to a specific serine of apo-ACP by AcpS. This modification is essential for activity because fatty acids are bound in thioester linkage to the sulfhydryl of the prosthetic group.</text>
</comment>
<dbReference type="Pfam" id="PF00550">
    <property type="entry name" value="PP-binding"/>
    <property type="match status" value="1"/>
</dbReference>
<name>A0ABU1BMG9_9BURK</name>
<evidence type="ECO:0000256" key="3">
    <source>
        <dbReference type="HAMAP-Rule" id="MF_01217"/>
    </source>
</evidence>
<dbReference type="InterPro" id="IPR036736">
    <property type="entry name" value="ACP-like_sf"/>
</dbReference>
<dbReference type="Proteomes" id="UP001225596">
    <property type="component" value="Unassembled WGS sequence"/>
</dbReference>
<feature type="compositionally biased region" description="Polar residues" evidence="4">
    <location>
        <begin position="89"/>
        <end position="98"/>
    </location>
</feature>
<evidence type="ECO:0000256" key="4">
    <source>
        <dbReference type="SAM" id="MobiDB-lite"/>
    </source>
</evidence>
<keyword evidence="3" id="KW-0963">Cytoplasm</keyword>
<evidence type="ECO:0000259" key="5">
    <source>
        <dbReference type="PROSITE" id="PS50075"/>
    </source>
</evidence>
<evidence type="ECO:0000256" key="1">
    <source>
        <dbReference type="ARBA" id="ARBA00022450"/>
    </source>
</evidence>
<keyword evidence="3" id="KW-0443">Lipid metabolism</keyword>
<dbReference type="RefSeq" id="WP_338435107.1">
    <property type="nucleotide sequence ID" value="NZ_JAUYVH010000001.1"/>
</dbReference>
<dbReference type="InterPro" id="IPR003231">
    <property type="entry name" value="ACP"/>
</dbReference>
<comment type="function">
    <text evidence="3">Carrier of the growing fatty acid chain in fatty acid biosynthesis.</text>
</comment>
<feature type="region of interest" description="Disordered" evidence="4">
    <location>
        <begin position="79"/>
        <end position="98"/>
    </location>
</feature>
<dbReference type="InterPro" id="IPR009081">
    <property type="entry name" value="PP-bd_ACP"/>
</dbReference>
<reference evidence="6 7" key="1">
    <citation type="submission" date="2023-08" db="EMBL/GenBank/DDBJ databases">
        <title>Oxalobacteraceae gen .nov., isolated from river sludge outside the plant.</title>
        <authorList>
            <person name="Zhao S.Y."/>
        </authorList>
    </citation>
    <scope>NUCLEOTIDE SEQUENCE [LARGE SCALE GENOMIC DNA]</scope>
    <source>
        <strain evidence="6 7">R-40</strain>
    </source>
</reference>
<keyword evidence="2 3" id="KW-0597">Phosphoprotein</keyword>
<feature type="modified residue" description="O-(pantetheine 4'-phosphoryl)serine" evidence="3">
    <location>
        <position position="35"/>
    </location>
</feature>
<organism evidence="6 7">
    <name type="scientific">Keguizhuia sedimenti</name>
    <dbReference type="NCBI Taxonomy" id="3064264"/>
    <lineage>
        <taxon>Bacteria</taxon>
        <taxon>Pseudomonadati</taxon>
        <taxon>Pseudomonadota</taxon>
        <taxon>Betaproteobacteria</taxon>
        <taxon>Burkholderiales</taxon>
        <taxon>Oxalobacteraceae</taxon>
        <taxon>Keguizhuia</taxon>
    </lineage>
</organism>
<evidence type="ECO:0000313" key="6">
    <source>
        <dbReference type="EMBL" id="MDQ9169251.1"/>
    </source>
</evidence>
<dbReference type="Gene3D" id="1.10.1200.10">
    <property type="entry name" value="ACP-like"/>
    <property type="match status" value="1"/>
</dbReference>
<dbReference type="PROSITE" id="PS50075">
    <property type="entry name" value="CARRIER"/>
    <property type="match status" value="1"/>
</dbReference>
<comment type="pathway">
    <text evidence="3">Lipid metabolism; fatty acid biosynthesis.</text>
</comment>
<evidence type="ECO:0000313" key="7">
    <source>
        <dbReference type="Proteomes" id="UP001225596"/>
    </source>
</evidence>
<dbReference type="EMBL" id="JAUYVH010000001">
    <property type="protein sequence ID" value="MDQ9169251.1"/>
    <property type="molecule type" value="Genomic_DNA"/>
</dbReference>
<keyword evidence="3" id="KW-0276">Fatty acid metabolism</keyword>
<dbReference type="SUPFAM" id="SSF47336">
    <property type="entry name" value="ACP-like"/>
    <property type="match status" value="1"/>
</dbReference>
<dbReference type="PANTHER" id="PTHR20863">
    <property type="entry name" value="ACYL CARRIER PROTEIN"/>
    <property type="match status" value="1"/>
</dbReference>
<protein>
    <recommendedName>
        <fullName evidence="3">Acyl carrier protein</fullName>
        <shortName evidence="3">ACP</shortName>
    </recommendedName>
</protein>
<proteinExistence type="inferred from homology"/>
<comment type="caution">
    <text evidence="6">The sequence shown here is derived from an EMBL/GenBank/DDBJ whole genome shotgun (WGS) entry which is preliminary data.</text>
</comment>
<evidence type="ECO:0000256" key="2">
    <source>
        <dbReference type="ARBA" id="ARBA00022553"/>
    </source>
</evidence>
<dbReference type="PANTHER" id="PTHR20863:SF76">
    <property type="entry name" value="CARRIER DOMAIN-CONTAINING PROTEIN"/>
    <property type="match status" value="1"/>
</dbReference>
<keyword evidence="3" id="KW-0275">Fatty acid biosynthesis</keyword>
<keyword evidence="7" id="KW-1185">Reference proteome</keyword>
<gene>
    <name evidence="3" type="primary">acpP</name>
    <name evidence="6" type="ORF">Q8A64_02385</name>
</gene>
<feature type="domain" description="Carrier" evidence="5">
    <location>
        <begin position="1"/>
        <end position="74"/>
    </location>
</feature>